<proteinExistence type="inferred from homology"/>
<dbReference type="PRINTS" id="PR00834">
    <property type="entry name" value="PROTEASES2C"/>
</dbReference>
<keyword evidence="3" id="KW-0378">Hydrolase</keyword>
<dbReference type="SUPFAM" id="SSF50494">
    <property type="entry name" value="Trypsin-like serine proteases"/>
    <property type="match status" value="1"/>
</dbReference>
<dbReference type="AlphaFoldDB" id="A0A1H7PHK6"/>
<keyword evidence="2 7" id="KW-0645">Protease</keyword>
<evidence type="ECO:0000313" key="7">
    <source>
        <dbReference type="EMBL" id="SEL34765.1"/>
    </source>
</evidence>
<dbReference type="Gene3D" id="2.40.10.10">
    <property type="entry name" value="Trypsin-like serine proteases"/>
    <property type="match status" value="2"/>
</dbReference>
<dbReference type="InterPro" id="IPR036034">
    <property type="entry name" value="PDZ_sf"/>
</dbReference>
<dbReference type="Gene3D" id="2.30.42.10">
    <property type="match status" value="1"/>
</dbReference>
<gene>
    <name evidence="7" type="ORF">SAMN05216469_12138</name>
</gene>
<keyword evidence="5" id="KW-0472">Membrane</keyword>
<dbReference type="GO" id="GO:0006508">
    <property type="term" value="P:proteolysis"/>
    <property type="evidence" value="ECO:0007669"/>
    <property type="project" value="UniProtKB-KW"/>
</dbReference>
<dbReference type="PANTHER" id="PTHR43343">
    <property type="entry name" value="PEPTIDASE S12"/>
    <property type="match status" value="1"/>
</dbReference>
<dbReference type="PROSITE" id="PS50106">
    <property type="entry name" value="PDZ"/>
    <property type="match status" value="1"/>
</dbReference>
<evidence type="ECO:0000256" key="4">
    <source>
        <dbReference type="SAM" id="MobiDB-lite"/>
    </source>
</evidence>
<dbReference type="Pfam" id="PF13365">
    <property type="entry name" value="Trypsin_2"/>
    <property type="match status" value="1"/>
</dbReference>
<evidence type="ECO:0000259" key="6">
    <source>
        <dbReference type="PROSITE" id="PS50106"/>
    </source>
</evidence>
<dbReference type="Pfam" id="PF13180">
    <property type="entry name" value="PDZ_2"/>
    <property type="match status" value="1"/>
</dbReference>
<dbReference type="RefSeq" id="WP_074835786.1">
    <property type="nucleotide sequence ID" value="NZ_FOAT01000021.1"/>
</dbReference>
<feature type="compositionally biased region" description="Low complexity" evidence="4">
    <location>
        <begin position="443"/>
        <end position="467"/>
    </location>
</feature>
<feature type="region of interest" description="Disordered" evidence="4">
    <location>
        <begin position="1"/>
        <end position="22"/>
    </location>
</feature>
<dbReference type="InterPro" id="IPR051201">
    <property type="entry name" value="Chloro_Bact_Ser_Proteases"/>
</dbReference>
<dbReference type="PANTHER" id="PTHR43343:SF3">
    <property type="entry name" value="PROTEASE DO-LIKE 8, CHLOROPLASTIC"/>
    <property type="match status" value="1"/>
</dbReference>
<reference evidence="7 8" key="1">
    <citation type="submission" date="2016-10" db="EMBL/GenBank/DDBJ databases">
        <authorList>
            <person name="de Groot N.N."/>
        </authorList>
    </citation>
    <scope>NUCLEOTIDE SEQUENCE [LARGE SCALE GENOMIC DNA]</scope>
    <source>
        <strain evidence="7 8">KH2T6</strain>
    </source>
</reference>
<dbReference type="InterPro" id="IPR001478">
    <property type="entry name" value="PDZ"/>
</dbReference>
<evidence type="ECO:0000256" key="1">
    <source>
        <dbReference type="ARBA" id="ARBA00010541"/>
    </source>
</evidence>
<protein>
    <submittedName>
        <fullName evidence="7">Serine protease Do</fullName>
    </submittedName>
</protein>
<organism evidence="7 8">
    <name type="scientific">Ruminococcus albus</name>
    <dbReference type="NCBI Taxonomy" id="1264"/>
    <lineage>
        <taxon>Bacteria</taxon>
        <taxon>Bacillati</taxon>
        <taxon>Bacillota</taxon>
        <taxon>Clostridia</taxon>
        <taxon>Eubacteriales</taxon>
        <taxon>Oscillospiraceae</taxon>
        <taxon>Ruminococcus</taxon>
    </lineage>
</organism>
<dbReference type="SUPFAM" id="SSF50156">
    <property type="entry name" value="PDZ domain-like"/>
    <property type="match status" value="1"/>
</dbReference>
<feature type="region of interest" description="Disordered" evidence="4">
    <location>
        <begin position="429"/>
        <end position="468"/>
    </location>
</feature>
<evidence type="ECO:0000256" key="2">
    <source>
        <dbReference type="ARBA" id="ARBA00022670"/>
    </source>
</evidence>
<comment type="similarity">
    <text evidence="1">Belongs to the peptidase S1C family.</text>
</comment>
<dbReference type="InterPro" id="IPR043504">
    <property type="entry name" value="Peptidase_S1_PA_chymotrypsin"/>
</dbReference>
<dbReference type="InterPro" id="IPR009003">
    <property type="entry name" value="Peptidase_S1_PA"/>
</dbReference>
<dbReference type="EMBL" id="FOAT01000021">
    <property type="protein sequence ID" value="SEL34765.1"/>
    <property type="molecule type" value="Genomic_DNA"/>
</dbReference>
<feature type="domain" description="PDZ" evidence="6">
    <location>
        <begin position="327"/>
        <end position="418"/>
    </location>
</feature>
<dbReference type="OrthoDB" id="9758917at2"/>
<dbReference type="InterPro" id="IPR001940">
    <property type="entry name" value="Peptidase_S1C"/>
</dbReference>
<evidence type="ECO:0000313" key="8">
    <source>
        <dbReference type="Proteomes" id="UP000186015"/>
    </source>
</evidence>
<feature type="region of interest" description="Disordered" evidence="4">
    <location>
        <begin position="81"/>
        <end position="101"/>
    </location>
</feature>
<keyword evidence="5" id="KW-0812">Transmembrane</keyword>
<sequence length="482" mass="51155">MDNMENNNINNINNTPAQSENLYRPAEYSAPAASAPRTKNSKLRLAALAVSFSLLGGALGTGGTFAAIKYLGTNPSAAQTKADAADTKAESSTESNTETGKAVIKTAESGEKAVAMQTVKTDGTQLTASEVYKNNVNSTVGITTEISSTNYFGYTTTAAASGSGFIITDDGYIVTNYHVIDGANKVKVTTYDNTSYDAEIVGSDESNDIAVLKIDAKGLEAVTLGDSEALSVGDNVVAIGNPLGELTFTLTSGVVSAMDRQITTSNSVMMNLIQTDCAINSGNSGGALFNMYGEVIGVTNAKYSSNSSTEASIDNIGFAIPINTVKDIVTSIIENGYVVKPYIGVSVETVSSDMKSYGIPEGAVVRQVNDDSPAKEAGIEVNDIVTKIDGKEIASSTDMVAAIRKCKKGDTITVTVYRQGETKEFSIVVDETKPEEKTEDDQAQQQEQQQEQQQNNQGRGNYQYGYGDEFEGMDPFEFFGMR</sequence>
<name>A0A1H7PHK6_RUMAL</name>
<feature type="transmembrane region" description="Helical" evidence="5">
    <location>
        <begin position="45"/>
        <end position="68"/>
    </location>
</feature>
<evidence type="ECO:0000256" key="5">
    <source>
        <dbReference type="SAM" id="Phobius"/>
    </source>
</evidence>
<keyword evidence="5" id="KW-1133">Transmembrane helix</keyword>
<dbReference type="SMART" id="SM00228">
    <property type="entry name" value="PDZ"/>
    <property type="match status" value="1"/>
</dbReference>
<dbReference type="GO" id="GO:0004252">
    <property type="term" value="F:serine-type endopeptidase activity"/>
    <property type="evidence" value="ECO:0007669"/>
    <property type="project" value="InterPro"/>
</dbReference>
<dbReference type="Proteomes" id="UP000186015">
    <property type="component" value="Unassembled WGS sequence"/>
</dbReference>
<accession>A0A1H7PHK6</accession>
<evidence type="ECO:0000256" key="3">
    <source>
        <dbReference type="ARBA" id="ARBA00022801"/>
    </source>
</evidence>
<feature type="compositionally biased region" description="Low complexity" evidence="4">
    <location>
        <begin position="1"/>
        <end position="14"/>
    </location>
</feature>